<organism evidence="1 2">
    <name type="scientific">Paenibacillus rhizovicinus</name>
    <dbReference type="NCBI Taxonomy" id="2704463"/>
    <lineage>
        <taxon>Bacteria</taxon>
        <taxon>Bacillati</taxon>
        <taxon>Bacillota</taxon>
        <taxon>Bacilli</taxon>
        <taxon>Bacillales</taxon>
        <taxon>Paenibacillaceae</taxon>
        <taxon>Paenibacillus</taxon>
    </lineage>
</organism>
<evidence type="ECO:0000313" key="1">
    <source>
        <dbReference type="EMBL" id="QHW35648.1"/>
    </source>
</evidence>
<dbReference type="KEGG" id="prz:GZH47_32640"/>
<dbReference type="Proteomes" id="UP000479114">
    <property type="component" value="Plasmid unnamed2"/>
</dbReference>
<reference evidence="1 2" key="1">
    <citation type="submission" date="2020-02" db="EMBL/GenBank/DDBJ databases">
        <title>Paenibacillus sp. nov., isolated from rhizosphere soil of tomato.</title>
        <authorList>
            <person name="Weon H.-Y."/>
            <person name="Lee S.A."/>
        </authorList>
    </citation>
    <scope>NUCLEOTIDE SEQUENCE [LARGE SCALE GENOMIC DNA]</scope>
    <source>
        <strain evidence="1 2">14171R-81</strain>
        <plasmid evidence="1 2">unnamed2</plasmid>
    </source>
</reference>
<dbReference type="RefSeq" id="WP_162645781.1">
    <property type="nucleotide sequence ID" value="NZ_CP048288.1"/>
</dbReference>
<evidence type="ECO:0000313" key="2">
    <source>
        <dbReference type="Proteomes" id="UP000479114"/>
    </source>
</evidence>
<dbReference type="EMBL" id="CP048288">
    <property type="protein sequence ID" value="QHW35648.1"/>
    <property type="molecule type" value="Genomic_DNA"/>
</dbReference>
<keyword evidence="2" id="KW-1185">Reference proteome</keyword>
<dbReference type="Gene3D" id="2.60.120.260">
    <property type="entry name" value="Galactose-binding domain-like"/>
    <property type="match status" value="1"/>
</dbReference>
<geneLocation type="plasmid" evidence="1 2">
    <name>unnamed2</name>
</geneLocation>
<dbReference type="AlphaFoldDB" id="A0A6C0PAU4"/>
<sequence>MDVISLGLASSALRRSTDLDQNVIAPSAEGRFPTVDSRLDWLEGQASKIKAAGSNQLDLSQGTFTDTELSGGKIQLRAVGLIAGSPENAISPLSGSDSAVTTNDQLSSYEAWRALDGSQASSGTGIGTWKTSIPSNVWLQYEFSTPTKIVQYNLGCEAGGSNLGWMPKSWQFQAWDGSGWTVLDSRSNVSDWLASEIRAFTCSKIGMYQRYRLYITDSNSTAGVRLSFLQMLKETALTLYATSGTWESPVIDLSQGWIDTTLIEIINQESPPSTRVSLEAASSSDGVTFTGFSQLDPASPPDTRYIKIKVSMSASSSAVSNVNLDFNQLDSMNQYALDQFVTADGKLQLRTSYFNTMTEGTSINSGKLFSCPIDRSLFKKITQIEVR</sequence>
<gene>
    <name evidence="1" type="ORF">GZH47_32640</name>
</gene>
<keyword evidence="1" id="KW-0614">Plasmid</keyword>
<accession>A0A6C0PAU4</accession>
<protein>
    <recommendedName>
        <fullName evidence="3">Discoidin domain-containing protein</fullName>
    </recommendedName>
</protein>
<name>A0A6C0PAU4_9BACL</name>
<proteinExistence type="predicted"/>
<evidence type="ECO:0008006" key="3">
    <source>
        <dbReference type="Google" id="ProtNLM"/>
    </source>
</evidence>